<protein>
    <submittedName>
        <fullName evidence="1">DUF2931 family protein</fullName>
    </submittedName>
</protein>
<dbReference type="Pfam" id="PF11153">
    <property type="entry name" value="DUF2931"/>
    <property type="match status" value="1"/>
</dbReference>
<accession>A0ABR9GDW6</accession>
<organism evidence="1 2">
    <name type="scientific">Dyella acidiphila</name>
    <dbReference type="NCBI Taxonomy" id="2775866"/>
    <lineage>
        <taxon>Bacteria</taxon>
        <taxon>Pseudomonadati</taxon>
        <taxon>Pseudomonadota</taxon>
        <taxon>Gammaproteobacteria</taxon>
        <taxon>Lysobacterales</taxon>
        <taxon>Rhodanobacteraceae</taxon>
        <taxon>Dyella</taxon>
    </lineage>
</organism>
<comment type="caution">
    <text evidence="1">The sequence shown here is derived from an EMBL/GenBank/DDBJ whole genome shotgun (WGS) entry which is preliminary data.</text>
</comment>
<dbReference type="RefSeq" id="WP_192557076.1">
    <property type="nucleotide sequence ID" value="NZ_JACZZA010000012.1"/>
</dbReference>
<reference evidence="1 2" key="1">
    <citation type="submission" date="2020-09" db="EMBL/GenBank/DDBJ databases">
        <title>Dyella sp. 7MK23 isolated from forest soil.</title>
        <authorList>
            <person name="Fu J."/>
        </authorList>
    </citation>
    <scope>NUCLEOTIDE SEQUENCE [LARGE SCALE GENOMIC DNA]</scope>
    <source>
        <strain evidence="1 2">7MK23</strain>
    </source>
</reference>
<name>A0ABR9GDW6_9GAMM</name>
<dbReference type="Proteomes" id="UP000651010">
    <property type="component" value="Unassembled WGS sequence"/>
</dbReference>
<keyword evidence="2" id="KW-1185">Reference proteome</keyword>
<gene>
    <name evidence="1" type="ORF">IGX34_17795</name>
</gene>
<sequence length="217" mass="23912">MNRAALIGIWLAFSLCLVARGESKSHLPYSAWRLGFLAPPNMEVWTEEAIVEDIHDRRFYGYESGTVSMGYNPNAATWPRYVGWGAGRYVTGAALPKRIYVRWQSLVEPQTYSVTLEIPEFARQQMLLQAPALIGVAGLAHDPEYYNAVAIGLAPGGIVRVWITGPGLEAIPMMCVKAQVEPKGPYGGQSNGKYRPLTAKPQAYLQAHPIPYGTWGC</sequence>
<dbReference type="EMBL" id="JACZZA010000012">
    <property type="protein sequence ID" value="MBE1162242.1"/>
    <property type="molecule type" value="Genomic_DNA"/>
</dbReference>
<dbReference type="InterPro" id="IPR021326">
    <property type="entry name" value="DUF2931"/>
</dbReference>
<evidence type="ECO:0000313" key="2">
    <source>
        <dbReference type="Proteomes" id="UP000651010"/>
    </source>
</evidence>
<proteinExistence type="predicted"/>
<evidence type="ECO:0000313" key="1">
    <source>
        <dbReference type="EMBL" id="MBE1162242.1"/>
    </source>
</evidence>